<dbReference type="STRING" id="5601.A0A0D2E390"/>
<evidence type="ECO:0000256" key="5">
    <source>
        <dbReference type="PIRSR" id="PIRSR000097-2"/>
    </source>
</evidence>
<reference evidence="8 9" key="1">
    <citation type="submission" date="2015-01" db="EMBL/GenBank/DDBJ databases">
        <title>The Genome Sequence of Capronia semiimmersa CBS27337.</title>
        <authorList>
            <consortium name="The Broad Institute Genomics Platform"/>
            <person name="Cuomo C."/>
            <person name="de Hoog S."/>
            <person name="Gorbushina A."/>
            <person name="Stielow B."/>
            <person name="Teixiera M."/>
            <person name="Abouelleil A."/>
            <person name="Chapman S.B."/>
            <person name="Priest M."/>
            <person name="Young S.K."/>
            <person name="Wortman J."/>
            <person name="Nusbaum C."/>
            <person name="Birren B."/>
        </authorList>
    </citation>
    <scope>NUCLEOTIDE SEQUENCE [LARGE SCALE GENOMIC DNA]</scope>
    <source>
        <strain evidence="8 9">CBS 27337</strain>
    </source>
</reference>
<dbReference type="SUPFAM" id="SSF51430">
    <property type="entry name" value="NAD(P)-linked oxidoreductase"/>
    <property type="match status" value="1"/>
</dbReference>
<dbReference type="PANTHER" id="PTHR43827:SF3">
    <property type="entry name" value="NADP-DEPENDENT OXIDOREDUCTASE DOMAIN-CONTAINING PROTEIN"/>
    <property type="match status" value="1"/>
</dbReference>
<dbReference type="GO" id="GO:0016616">
    <property type="term" value="F:oxidoreductase activity, acting on the CH-OH group of donors, NAD or NADP as acceptor"/>
    <property type="evidence" value="ECO:0007669"/>
    <property type="project" value="UniProtKB-ARBA"/>
</dbReference>
<dbReference type="InterPro" id="IPR020471">
    <property type="entry name" value="AKR"/>
</dbReference>
<feature type="active site" description="Proton donor" evidence="4">
    <location>
        <position position="52"/>
    </location>
</feature>
<dbReference type="Proteomes" id="UP000054266">
    <property type="component" value="Unassembled WGS sequence"/>
</dbReference>
<accession>A0A0D2E390</accession>
<keyword evidence="3" id="KW-0560">Oxidoreductase</keyword>
<organism evidence="8 9">
    <name type="scientific">Phialophora macrospora</name>
    <dbReference type="NCBI Taxonomy" id="1851006"/>
    <lineage>
        <taxon>Eukaryota</taxon>
        <taxon>Fungi</taxon>
        <taxon>Dikarya</taxon>
        <taxon>Ascomycota</taxon>
        <taxon>Pezizomycotina</taxon>
        <taxon>Eurotiomycetes</taxon>
        <taxon>Chaetothyriomycetidae</taxon>
        <taxon>Chaetothyriales</taxon>
        <taxon>Herpotrichiellaceae</taxon>
        <taxon>Phialophora</taxon>
    </lineage>
</organism>
<dbReference type="Pfam" id="PF00248">
    <property type="entry name" value="Aldo_ket_red"/>
    <property type="match status" value="1"/>
</dbReference>
<protein>
    <recommendedName>
        <fullName evidence="7">NADP-dependent oxidoreductase domain-containing protein</fullName>
    </recommendedName>
</protein>
<dbReference type="AlphaFoldDB" id="A0A0D2E390"/>
<gene>
    <name evidence="8" type="ORF">PV04_04728</name>
</gene>
<evidence type="ECO:0000256" key="3">
    <source>
        <dbReference type="ARBA" id="ARBA00023002"/>
    </source>
</evidence>
<evidence type="ECO:0000256" key="4">
    <source>
        <dbReference type="PIRSR" id="PIRSR000097-1"/>
    </source>
</evidence>
<dbReference type="PANTHER" id="PTHR43827">
    <property type="entry name" value="2,5-DIKETO-D-GLUCONIC ACID REDUCTASE"/>
    <property type="match status" value="1"/>
</dbReference>
<evidence type="ECO:0000256" key="2">
    <source>
        <dbReference type="ARBA" id="ARBA00022857"/>
    </source>
</evidence>
<evidence type="ECO:0000259" key="7">
    <source>
        <dbReference type="Pfam" id="PF00248"/>
    </source>
</evidence>
<keyword evidence="9" id="KW-1185">Reference proteome</keyword>
<evidence type="ECO:0000313" key="9">
    <source>
        <dbReference type="Proteomes" id="UP000054266"/>
    </source>
</evidence>
<dbReference type="PIRSF" id="PIRSF000097">
    <property type="entry name" value="AKR"/>
    <property type="match status" value="1"/>
</dbReference>
<feature type="domain" description="NADP-dependent oxidoreductase" evidence="7">
    <location>
        <begin position="33"/>
        <end position="265"/>
    </location>
</feature>
<dbReference type="CDD" id="cd19071">
    <property type="entry name" value="AKR_AKR1-5-like"/>
    <property type="match status" value="1"/>
</dbReference>
<dbReference type="InterPro" id="IPR036812">
    <property type="entry name" value="NAD(P)_OxRdtase_dom_sf"/>
</dbReference>
<dbReference type="Gene3D" id="3.20.20.100">
    <property type="entry name" value="NADP-dependent oxidoreductase domain"/>
    <property type="match status" value="1"/>
</dbReference>
<name>A0A0D2E390_9EURO</name>
<feature type="binding site" evidence="5">
    <location>
        <position position="110"/>
    </location>
    <ligand>
        <name>substrate</name>
    </ligand>
</feature>
<dbReference type="EMBL" id="KN846958">
    <property type="protein sequence ID" value="KIW68807.1"/>
    <property type="molecule type" value="Genomic_DNA"/>
</dbReference>
<proteinExistence type="inferred from homology"/>
<evidence type="ECO:0000313" key="8">
    <source>
        <dbReference type="EMBL" id="KIW68807.1"/>
    </source>
</evidence>
<dbReference type="PRINTS" id="PR00069">
    <property type="entry name" value="ALDKETRDTASE"/>
</dbReference>
<dbReference type="FunFam" id="3.20.20.100:FF:000015">
    <property type="entry name" value="Oxidoreductase, aldo/keto reductase family"/>
    <property type="match status" value="1"/>
</dbReference>
<sequence length="280" mass="31365">MAALSMTSTFQLNDGHAMPILAFGTATRGDCKQEVLTALRHSYTHIDTAHIYKTEKDVGAAIQASGIPRSKLFVVSKLWETDFTREAALQGVKQSLQAMQLDYLDLFLLHTPRDGRARRRDAWLGLQDAVQAGLVRSIGVSNWSIAHLEQLAREDGVTIVPACNQIEVHPWNQQAAIVKYCQDKGIQVTAFSALAQGKRMDDKLIRALAAKHAKTPSQVILRWMVQRHIVPITKSSKEERVKQTTEIFGWELSPKECEDIDKLDEGMKARIGDWDPDAHE</sequence>
<feature type="site" description="Lowers pKa of active site Tyr" evidence="6">
    <location>
        <position position="77"/>
    </location>
</feature>
<dbReference type="InterPro" id="IPR023210">
    <property type="entry name" value="NADP_OxRdtase_dom"/>
</dbReference>
<comment type="similarity">
    <text evidence="1">Belongs to the aldo/keto reductase family.</text>
</comment>
<keyword evidence="2" id="KW-0521">NADP</keyword>
<evidence type="ECO:0000256" key="1">
    <source>
        <dbReference type="ARBA" id="ARBA00007905"/>
    </source>
</evidence>
<evidence type="ECO:0000256" key="6">
    <source>
        <dbReference type="PIRSR" id="PIRSR000097-3"/>
    </source>
</evidence>
<dbReference type="HOGENOM" id="CLU_023205_0_1_1"/>